<dbReference type="Proteomes" id="UP001652582">
    <property type="component" value="Chromosome 1"/>
</dbReference>
<dbReference type="AlphaFoldDB" id="A0A6J1NJQ3"/>
<dbReference type="PANTHER" id="PTHR21847">
    <property type="entry name" value="EF-HAND CALCIUM-BINDING DOMAIN-CONTAINING PROTEIN 10"/>
    <property type="match status" value="1"/>
</dbReference>
<protein>
    <submittedName>
        <fullName evidence="2">Uncharacterized protein LOC112049631</fullName>
    </submittedName>
</protein>
<proteinExistence type="predicted"/>
<accession>A0A6J1NJQ3</accession>
<organism evidence="1 2">
    <name type="scientific">Bicyclus anynana</name>
    <name type="common">Squinting bush brown butterfly</name>
    <dbReference type="NCBI Taxonomy" id="110368"/>
    <lineage>
        <taxon>Eukaryota</taxon>
        <taxon>Metazoa</taxon>
        <taxon>Ecdysozoa</taxon>
        <taxon>Arthropoda</taxon>
        <taxon>Hexapoda</taxon>
        <taxon>Insecta</taxon>
        <taxon>Pterygota</taxon>
        <taxon>Neoptera</taxon>
        <taxon>Endopterygota</taxon>
        <taxon>Lepidoptera</taxon>
        <taxon>Glossata</taxon>
        <taxon>Ditrysia</taxon>
        <taxon>Papilionoidea</taxon>
        <taxon>Nymphalidae</taxon>
        <taxon>Satyrinae</taxon>
        <taxon>Satyrini</taxon>
        <taxon>Mycalesina</taxon>
        <taxon>Bicyclus</taxon>
    </lineage>
</organism>
<dbReference type="InterPro" id="IPR039879">
    <property type="entry name" value="EFC10"/>
</dbReference>
<name>A0A6J1NJQ3_BICAN</name>
<dbReference type="RefSeq" id="XP_023943366.1">
    <property type="nucleotide sequence ID" value="XM_024087598.2"/>
</dbReference>
<sequence length="190" mass="21754">MEEEVEKEIESYENITSQVLPVCTCTCDSIAMAQISIEETPISERKQKILSTVQRTESYLREYRIPELIRYLLTMILAHLPNNPISYLEKLLDACMLFRAGHGVAPVLYENRHLEAVIKSFDPGQRGWLNGGQAQRVYTTLGLINEELIEEKIPCDVLLDTLKQTQEIELFQLLSAGTDAFNDKNNNKEY</sequence>
<keyword evidence="1" id="KW-1185">Reference proteome</keyword>
<evidence type="ECO:0000313" key="1">
    <source>
        <dbReference type="Proteomes" id="UP001652582"/>
    </source>
</evidence>
<reference evidence="2" key="2">
    <citation type="submission" date="2025-08" db="UniProtKB">
        <authorList>
            <consortium name="RefSeq"/>
        </authorList>
    </citation>
    <scope>IDENTIFICATION</scope>
</reference>
<dbReference type="PANTHER" id="PTHR21847:SF1">
    <property type="entry name" value="EF-HAND CALCIUM-BINDING DOMAIN-CONTAINING PROTEIN 10"/>
    <property type="match status" value="1"/>
</dbReference>
<dbReference type="KEGG" id="bany:112049631"/>
<gene>
    <name evidence="2" type="primary">LOC112049631</name>
</gene>
<dbReference type="OrthoDB" id="10260455at2759"/>
<evidence type="ECO:0000313" key="2">
    <source>
        <dbReference type="RefSeq" id="XP_023943366.1"/>
    </source>
</evidence>
<dbReference type="GeneID" id="112049631"/>
<reference evidence="1" key="1">
    <citation type="submission" date="2025-05" db="UniProtKB">
        <authorList>
            <consortium name="RefSeq"/>
        </authorList>
    </citation>
    <scope>NUCLEOTIDE SEQUENCE [LARGE SCALE GENOMIC DNA]</scope>
</reference>